<dbReference type="EMBL" id="EAAA01002048">
    <property type="status" value="NOT_ANNOTATED_CDS"/>
    <property type="molecule type" value="Genomic_DNA"/>
</dbReference>
<keyword evidence="8" id="KW-0505">Motor protein</keyword>
<dbReference type="GO" id="GO:0005871">
    <property type="term" value="C:kinesin complex"/>
    <property type="evidence" value="ECO:0000318"/>
    <property type="project" value="GO_Central"/>
</dbReference>
<dbReference type="Gene3D" id="3.40.850.10">
    <property type="entry name" value="Kinesin motor domain"/>
    <property type="match status" value="1"/>
</dbReference>
<dbReference type="InterPro" id="IPR056533">
    <property type="entry name" value="KIF21A/B_hel_1"/>
</dbReference>
<sequence length="575" mass="66192">MNSQSSRSHAIFTVKVNQTRAKTIENKQDEDGTILQQDTNNERNMVFESLSAKFTFIDLAGSERLKRTKATGDRAKEGISINCGLLALGNVISALGDVTKKGSHVPYRDSKLTRLLQDSLGGNSRTLMVACISPSDRDFMETLNTLKYANRAKNIKNKVVANQDNDSKQIKILRQHIATLQLELTEYKTGKKIIDSEGVETYNDMFQENNLLQKENNNYRMRMKAMQETIETLKDRIIDLSSQLATAGFDGTNESEISMISSYIKEIEEIRTKYLESELMCSRLKKTFDSQPRFSTPLPQNTNDESLLELAKLNIGELEHKKNKILIQKQPHIAVHSNSERENNAMSGCADDGSSEILDNDSEVSSNASNDGINSMDEADEVTIHEEIENITQEIDLKQELVNKVESMQKRMAAMDKQYMEKLKLLSDQIKATEMERDKVLETLGSHSSADKERENSIRQQYQKQLDQLKKNLLKLQEEQKHHNKLVREQSKKANQLKQLRKDLESMKATKIRLLHQMKSDDKRNKEHDSRRMKEILKLKREFQKKTKEVRTLELKNHQKDLLMKRKQEEVVTLR</sequence>
<organism evidence="11 12">
    <name type="scientific">Ciona intestinalis</name>
    <name type="common">Transparent sea squirt</name>
    <name type="synonym">Ascidia intestinalis</name>
    <dbReference type="NCBI Taxonomy" id="7719"/>
    <lineage>
        <taxon>Eukaryota</taxon>
        <taxon>Metazoa</taxon>
        <taxon>Chordata</taxon>
        <taxon>Tunicata</taxon>
        <taxon>Ascidiacea</taxon>
        <taxon>Phlebobranchia</taxon>
        <taxon>Cionidae</taxon>
        <taxon>Ciona</taxon>
    </lineage>
</organism>
<dbReference type="GO" id="GO:0005524">
    <property type="term" value="F:ATP binding"/>
    <property type="evidence" value="ECO:0007669"/>
    <property type="project" value="UniProtKB-KW"/>
</dbReference>
<dbReference type="AlphaFoldDB" id="F7AVW9"/>
<evidence type="ECO:0000256" key="9">
    <source>
        <dbReference type="SAM" id="Coils"/>
    </source>
</evidence>
<dbReference type="InterPro" id="IPR019821">
    <property type="entry name" value="Kinesin_motor_CS"/>
</dbReference>
<evidence type="ECO:0000313" key="12">
    <source>
        <dbReference type="Proteomes" id="UP000008144"/>
    </source>
</evidence>
<dbReference type="PROSITE" id="PS50067">
    <property type="entry name" value="KINESIN_MOTOR_2"/>
    <property type="match status" value="1"/>
</dbReference>
<evidence type="ECO:0000256" key="5">
    <source>
        <dbReference type="ARBA" id="ARBA00023212"/>
    </source>
</evidence>
<dbReference type="GeneTree" id="ENSGT00940000155323"/>
<evidence type="ECO:0000256" key="3">
    <source>
        <dbReference type="ARBA" id="ARBA00022741"/>
    </source>
</evidence>
<feature type="domain" description="Kinesin motor" evidence="10">
    <location>
        <begin position="1"/>
        <end position="155"/>
    </location>
</feature>
<reference evidence="11" key="2">
    <citation type="journal article" date="2008" name="Genome Biol.">
        <title>Improved genome assembly and evidence-based global gene model set for the chordate Ciona intestinalis: new insight into intron and operon populations.</title>
        <authorList>
            <person name="Satou Y."/>
            <person name="Mineta K."/>
            <person name="Ogasawara M."/>
            <person name="Sasakura Y."/>
            <person name="Shoguchi E."/>
            <person name="Ueno K."/>
            <person name="Yamada L."/>
            <person name="Matsumoto J."/>
            <person name="Wasserscheid J."/>
            <person name="Dewar K."/>
            <person name="Wiley G.B."/>
            <person name="Macmil S.L."/>
            <person name="Roe B.A."/>
            <person name="Zeller R.W."/>
            <person name="Hastings K.E."/>
            <person name="Lemaire P."/>
            <person name="Lindquist E."/>
            <person name="Endo T."/>
            <person name="Hotta K."/>
            <person name="Inaba K."/>
        </authorList>
    </citation>
    <scope>NUCLEOTIDE SEQUENCE [LARGE SCALE GENOMIC DNA]</scope>
    <source>
        <strain evidence="11">wild type</strain>
    </source>
</reference>
<dbReference type="InterPro" id="IPR027640">
    <property type="entry name" value="Kinesin-like_fam"/>
</dbReference>
<dbReference type="FunCoup" id="F7AVW9">
    <property type="interactions" value="3"/>
</dbReference>
<comment type="similarity">
    <text evidence="7 8">Belongs to the TRAFAC class myosin-kinesin ATPase superfamily. Kinesin family.</text>
</comment>
<dbReference type="SMART" id="SM00129">
    <property type="entry name" value="KISc"/>
    <property type="match status" value="1"/>
</dbReference>
<keyword evidence="12" id="KW-1185">Reference proteome</keyword>
<dbReference type="STRING" id="7719.ENSCINP00000023041"/>
<evidence type="ECO:0000313" key="11">
    <source>
        <dbReference type="Ensembl" id="ENSCINP00000023041.2"/>
    </source>
</evidence>
<keyword evidence="5" id="KW-0206">Cytoskeleton</keyword>
<keyword evidence="3 8" id="KW-0547">Nucleotide-binding</keyword>
<evidence type="ECO:0000259" key="10">
    <source>
        <dbReference type="PROSITE" id="PS50067"/>
    </source>
</evidence>
<keyword evidence="4 8" id="KW-0067">ATP-binding</keyword>
<dbReference type="PROSITE" id="PS00411">
    <property type="entry name" value="KINESIN_MOTOR_1"/>
    <property type="match status" value="1"/>
</dbReference>
<dbReference type="Pfam" id="PF23204">
    <property type="entry name" value="KIF21A_2nd"/>
    <property type="match status" value="1"/>
</dbReference>
<dbReference type="OMA" id="LESELMC"/>
<dbReference type="Proteomes" id="UP000008144">
    <property type="component" value="Chromosome 5"/>
</dbReference>
<dbReference type="GO" id="GO:0042995">
    <property type="term" value="C:cell projection"/>
    <property type="evidence" value="ECO:0007669"/>
    <property type="project" value="UniProtKB-SubCell"/>
</dbReference>
<dbReference type="GO" id="GO:0005874">
    <property type="term" value="C:microtubule"/>
    <property type="evidence" value="ECO:0000318"/>
    <property type="project" value="GO_Central"/>
</dbReference>
<dbReference type="GO" id="GO:0008574">
    <property type="term" value="F:plus-end-directed microtubule motor activity"/>
    <property type="evidence" value="ECO:0000318"/>
    <property type="project" value="GO_Central"/>
</dbReference>
<feature type="coiled-coil region" evidence="9">
    <location>
        <begin position="388"/>
        <end position="556"/>
    </location>
</feature>
<reference evidence="12" key="1">
    <citation type="journal article" date="2002" name="Science">
        <title>The draft genome of Ciona intestinalis: insights into chordate and vertebrate origins.</title>
        <authorList>
            <person name="Dehal P."/>
            <person name="Satou Y."/>
            <person name="Campbell R.K."/>
            <person name="Chapman J."/>
            <person name="Degnan B."/>
            <person name="De Tomaso A."/>
            <person name="Davidson B."/>
            <person name="Di Gregorio A."/>
            <person name="Gelpke M."/>
            <person name="Goodstein D.M."/>
            <person name="Harafuji N."/>
            <person name="Hastings K.E."/>
            <person name="Ho I."/>
            <person name="Hotta K."/>
            <person name="Huang W."/>
            <person name="Kawashima T."/>
            <person name="Lemaire P."/>
            <person name="Martinez D."/>
            <person name="Meinertzhagen I.A."/>
            <person name="Necula S."/>
            <person name="Nonaka M."/>
            <person name="Putnam N."/>
            <person name="Rash S."/>
            <person name="Saiga H."/>
            <person name="Satake M."/>
            <person name="Terry A."/>
            <person name="Yamada L."/>
            <person name="Wang H.G."/>
            <person name="Awazu S."/>
            <person name="Azumi K."/>
            <person name="Boore J."/>
            <person name="Branno M."/>
            <person name="Chin-Bow S."/>
            <person name="DeSantis R."/>
            <person name="Doyle S."/>
            <person name="Francino P."/>
            <person name="Keys D.N."/>
            <person name="Haga S."/>
            <person name="Hayashi H."/>
            <person name="Hino K."/>
            <person name="Imai K.S."/>
            <person name="Inaba K."/>
            <person name="Kano S."/>
            <person name="Kobayashi K."/>
            <person name="Kobayashi M."/>
            <person name="Lee B.I."/>
            <person name="Makabe K.W."/>
            <person name="Manohar C."/>
            <person name="Matassi G."/>
            <person name="Medina M."/>
            <person name="Mochizuki Y."/>
            <person name="Mount S."/>
            <person name="Morishita T."/>
            <person name="Miura S."/>
            <person name="Nakayama A."/>
            <person name="Nishizaka S."/>
            <person name="Nomoto H."/>
            <person name="Ohta F."/>
            <person name="Oishi K."/>
            <person name="Rigoutsos I."/>
            <person name="Sano M."/>
            <person name="Sasaki A."/>
            <person name="Sasakura Y."/>
            <person name="Shoguchi E."/>
            <person name="Shin-i T."/>
            <person name="Spagnuolo A."/>
            <person name="Stainier D."/>
            <person name="Suzuki M.M."/>
            <person name="Tassy O."/>
            <person name="Takatori N."/>
            <person name="Tokuoka M."/>
            <person name="Yagi K."/>
            <person name="Yoshizaki F."/>
            <person name="Wada S."/>
            <person name="Zhang C."/>
            <person name="Hyatt P.D."/>
            <person name="Larimer F."/>
            <person name="Detter C."/>
            <person name="Doggett N."/>
            <person name="Glavina T."/>
            <person name="Hawkins T."/>
            <person name="Richardson P."/>
            <person name="Lucas S."/>
            <person name="Kohara Y."/>
            <person name="Levine M."/>
            <person name="Satoh N."/>
            <person name="Rokhsar D.S."/>
        </authorList>
    </citation>
    <scope>NUCLEOTIDE SEQUENCE [LARGE SCALE GENOMIC DNA]</scope>
</reference>
<dbReference type="FunFam" id="3.40.850.10:FF:000280">
    <property type="entry name" value="Kinesin-like protein"/>
    <property type="match status" value="1"/>
</dbReference>
<proteinExistence type="inferred from homology"/>
<dbReference type="GO" id="GO:0016887">
    <property type="term" value="F:ATP hydrolysis activity"/>
    <property type="evidence" value="ECO:0000318"/>
    <property type="project" value="GO_Central"/>
</dbReference>
<evidence type="ECO:0000256" key="4">
    <source>
        <dbReference type="ARBA" id="ARBA00022840"/>
    </source>
</evidence>
<reference evidence="11" key="4">
    <citation type="submission" date="2025-09" db="UniProtKB">
        <authorList>
            <consortium name="Ensembl"/>
        </authorList>
    </citation>
    <scope>IDENTIFICATION</scope>
</reference>
<evidence type="ECO:0000256" key="8">
    <source>
        <dbReference type="RuleBase" id="RU000394"/>
    </source>
</evidence>
<dbReference type="HOGENOM" id="CLU_001485_4_3_1"/>
<evidence type="ECO:0000256" key="1">
    <source>
        <dbReference type="ARBA" id="ARBA00004245"/>
    </source>
</evidence>
<dbReference type="InterPro" id="IPR036961">
    <property type="entry name" value="Kinesin_motor_dom_sf"/>
</dbReference>
<dbReference type="PANTHER" id="PTHR47969:SF28">
    <property type="entry name" value="KINESIN-LIKE PROTEIN KIF21B"/>
    <property type="match status" value="1"/>
</dbReference>
<reference evidence="11" key="3">
    <citation type="submission" date="2025-08" db="UniProtKB">
        <authorList>
            <consortium name="Ensembl"/>
        </authorList>
    </citation>
    <scope>IDENTIFICATION</scope>
</reference>
<dbReference type="Ensembl" id="ENSCINT00000023287.2">
    <property type="protein sequence ID" value="ENSCINP00000023041.2"/>
    <property type="gene ID" value="ENSCING00000007535.3"/>
</dbReference>
<keyword evidence="5" id="KW-0963">Cytoplasm</keyword>
<dbReference type="InterPro" id="IPR027417">
    <property type="entry name" value="P-loop_NTPase"/>
</dbReference>
<evidence type="ECO:0000256" key="6">
    <source>
        <dbReference type="ARBA" id="ARBA00023273"/>
    </source>
</evidence>
<name>F7AVW9_CIOIN</name>
<dbReference type="GO" id="GO:0008017">
    <property type="term" value="F:microtubule binding"/>
    <property type="evidence" value="ECO:0000318"/>
    <property type="project" value="GO_Central"/>
</dbReference>
<comment type="caution">
    <text evidence="7">Lacks conserved residue(s) required for the propagation of feature annotation.</text>
</comment>
<protein>
    <recommendedName>
        <fullName evidence="8">Kinesin-like protein</fullName>
    </recommendedName>
</protein>
<accession>F7AVW9</accession>
<dbReference type="GO" id="GO:0005737">
    <property type="term" value="C:cytoplasm"/>
    <property type="evidence" value="ECO:0000318"/>
    <property type="project" value="GO_Central"/>
</dbReference>
<keyword evidence="9" id="KW-0175">Coiled coil</keyword>
<dbReference type="GO" id="GO:0047496">
    <property type="term" value="P:vesicle transport along microtubule"/>
    <property type="evidence" value="ECO:0000318"/>
    <property type="project" value="GO_Central"/>
</dbReference>
<keyword evidence="6" id="KW-0966">Cell projection</keyword>
<dbReference type="PANTHER" id="PTHR47969">
    <property type="entry name" value="CHROMOSOME-ASSOCIATED KINESIN KIF4A-RELATED"/>
    <property type="match status" value="1"/>
</dbReference>
<dbReference type="Pfam" id="PF25764">
    <property type="entry name" value="KIF21A_4th"/>
    <property type="match status" value="1"/>
</dbReference>
<dbReference type="InParanoid" id="F7AVW9"/>
<dbReference type="SUPFAM" id="SSF52540">
    <property type="entry name" value="P-loop containing nucleoside triphosphate hydrolases"/>
    <property type="match status" value="1"/>
</dbReference>
<dbReference type="PRINTS" id="PR00380">
    <property type="entry name" value="KINESINHEAVY"/>
</dbReference>
<feature type="coiled-coil region" evidence="9">
    <location>
        <begin position="209"/>
        <end position="243"/>
    </location>
</feature>
<keyword evidence="8" id="KW-0493">Microtubule</keyword>
<dbReference type="InterPro" id="IPR001752">
    <property type="entry name" value="Kinesin_motor_dom"/>
</dbReference>
<evidence type="ECO:0000256" key="2">
    <source>
        <dbReference type="ARBA" id="ARBA00004316"/>
    </source>
</evidence>
<dbReference type="Pfam" id="PF00225">
    <property type="entry name" value="Kinesin"/>
    <property type="match status" value="1"/>
</dbReference>
<comment type="subcellular location">
    <subcellularLocation>
        <location evidence="2">Cell projection</location>
    </subcellularLocation>
    <subcellularLocation>
        <location evidence="1">Cytoplasm</location>
        <location evidence="1">Cytoskeleton</location>
    </subcellularLocation>
</comment>
<evidence type="ECO:0000256" key="7">
    <source>
        <dbReference type="PROSITE-ProRule" id="PRU00283"/>
    </source>
</evidence>